<evidence type="ECO:0000313" key="1">
    <source>
        <dbReference type="EMBL" id="EJD35199.1"/>
    </source>
</evidence>
<dbReference type="InParanoid" id="J0CX14"/>
<dbReference type="AlphaFoldDB" id="J0CX14"/>
<protein>
    <submittedName>
        <fullName evidence="1">Uncharacterized protein</fullName>
    </submittedName>
</protein>
<accession>J0CX14</accession>
<name>J0CX14_AURST</name>
<dbReference type="KEGG" id="adl:AURDEDRAFT_175729"/>
<sequence length="267" mass="29729">MSLGVSFIYCVERLPAGHPVQRLELQGKTDGAAFRQISWADLTGLLLSEVQTLVLHHYPLSVLFAACESGWCAETLEIDYADDVRATLVHGARRCEMRGLASPVATGYHWNVRRLLFHRACLRGLVSFATSIPRLESIRRLSGLLPHIVLPNLTTFTLLCGKPSCNRALQKEMWDSLLTQPLLGQAGLLRAPQLQCIRLQARVLHCAEEDTVISPSALVRFITEHVQLQDGQRPPELRVDGPTVQFFDEPDALTVLSGLVESIQYKL</sequence>
<keyword evidence="2" id="KW-1185">Reference proteome</keyword>
<organism evidence="1 2">
    <name type="scientific">Auricularia subglabra (strain TFB-10046 / SS5)</name>
    <name type="common">White-rot fungus</name>
    <name type="synonym">Auricularia delicata (strain TFB10046)</name>
    <dbReference type="NCBI Taxonomy" id="717982"/>
    <lineage>
        <taxon>Eukaryota</taxon>
        <taxon>Fungi</taxon>
        <taxon>Dikarya</taxon>
        <taxon>Basidiomycota</taxon>
        <taxon>Agaricomycotina</taxon>
        <taxon>Agaricomycetes</taxon>
        <taxon>Auriculariales</taxon>
        <taxon>Auriculariaceae</taxon>
        <taxon>Auricularia</taxon>
    </lineage>
</organism>
<dbReference type="Proteomes" id="UP000006514">
    <property type="component" value="Unassembled WGS sequence"/>
</dbReference>
<dbReference type="EMBL" id="JH687900">
    <property type="protein sequence ID" value="EJD35199.1"/>
    <property type="molecule type" value="Genomic_DNA"/>
</dbReference>
<reference evidence="2" key="1">
    <citation type="journal article" date="2012" name="Science">
        <title>The Paleozoic origin of enzymatic lignin decomposition reconstructed from 31 fungal genomes.</title>
        <authorList>
            <person name="Floudas D."/>
            <person name="Binder M."/>
            <person name="Riley R."/>
            <person name="Barry K."/>
            <person name="Blanchette R.A."/>
            <person name="Henrissat B."/>
            <person name="Martinez A.T."/>
            <person name="Otillar R."/>
            <person name="Spatafora J.W."/>
            <person name="Yadav J.S."/>
            <person name="Aerts A."/>
            <person name="Benoit I."/>
            <person name="Boyd A."/>
            <person name="Carlson A."/>
            <person name="Copeland A."/>
            <person name="Coutinho P.M."/>
            <person name="de Vries R.P."/>
            <person name="Ferreira P."/>
            <person name="Findley K."/>
            <person name="Foster B."/>
            <person name="Gaskell J."/>
            <person name="Glotzer D."/>
            <person name="Gorecki P."/>
            <person name="Heitman J."/>
            <person name="Hesse C."/>
            <person name="Hori C."/>
            <person name="Igarashi K."/>
            <person name="Jurgens J.A."/>
            <person name="Kallen N."/>
            <person name="Kersten P."/>
            <person name="Kohler A."/>
            <person name="Kuees U."/>
            <person name="Kumar T.K.A."/>
            <person name="Kuo A."/>
            <person name="LaButti K."/>
            <person name="Larrondo L.F."/>
            <person name="Lindquist E."/>
            <person name="Ling A."/>
            <person name="Lombard V."/>
            <person name="Lucas S."/>
            <person name="Lundell T."/>
            <person name="Martin R."/>
            <person name="McLaughlin D.J."/>
            <person name="Morgenstern I."/>
            <person name="Morin E."/>
            <person name="Murat C."/>
            <person name="Nagy L.G."/>
            <person name="Nolan M."/>
            <person name="Ohm R.A."/>
            <person name="Patyshakuliyeva A."/>
            <person name="Rokas A."/>
            <person name="Ruiz-Duenas F.J."/>
            <person name="Sabat G."/>
            <person name="Salamov A."/>
            <person name="Samejima M."/>
            <person name="Schmutz J."/>
            <person name="Slot J.C."/>
            <person name="St John F."/>
            <person name="Stenlid J."/>
            <person name="Sun H."/>
            <person name="Sun S."/>
            <person name="Syed K."/>
            <person name="Tsang A."/>
            <person name="Wiebenga A."/>
            <person name="Young D."/>
            <person name="Pisabarro A."/>
            <person name="Eastwood D.C."/>
            <person name="Martin F."/>
            <person name="Cullen D."/>
            <person name="Grigoriev I.V."/>
            <person name="Hibbett D.S."/>
        </authorList>
    </citation>
    <scope>NUCLEOTIDE SEQUENCE [LARGE SCALE GENOMIC DNA]</scope>
    <source>
        <strain evidence="2">TFB10046</strain>
    </source>
</reference>
<evidence type="ECO:0000313" key="2">
    <source>
        <dbReference type="Proteomes" id="UP000006514"/>
    </source>
</evidence>
<gene>
    <name evidence="1" type="ORF">AURDEDRAFT_175729</name>
</gene>
<proteinExistence type="predicted"/>